<accession>A0A319CTW5</accession>
<dbReference type="AlphaFoldDB" id="A0A319CTW5"/>
<sequence length="99" mass="11332">MVSPPQIPTKRTPAPYLLYIFEELNLDEEIKYELITSELGIPISKACHLVSELNEYDKVTENEVDFLLTFGDDFCLPEKYGYLASYKSQGKFCVLLAKC</sequence>
<evidence type="ECO:0000313" key="1">
    <source>
        <dbReference type="EMBL" id="PYH88685.1"/>
    </source>
</evidence>
<gene>
    <name evidence="1" type="ORF">BO71DRAFT_435514</name>
</gene>
<reference evidence="1 2" key="1">
    <citation type="submission" date="2018-02" db="EMBL/GenBank/DDBJ databases">
        <title>The genomes of Aspergillus section Nigri reveals drivers in fungal speciation.</title>
        <authorList>
            <consortium name="DOE Joint Genome Institute"/>
            <person name="Vesth T.C."/>
            <person name="Nybo J."/>
            <person name="Theobald S."/>
            <person name="Brandl J."/>
            <person name="Frisvad J.C."/>
            <person name="Nielsen K.F."/>
            <person name="Lyhne E.K."/>
            <person name="Kogle M.E."/>
            <person name="Kuo A."/>
            <person name="Riley R."/>
            <person name="Clum A."/>
            <person name="Nolan M."/>
            <person name="Lipzen A."/>
            <person name="Salamov A."/>
            <person name="Henrissat B."/>
            <person name="Wiebenga A."/>
            <person name="De vries R.P."/>
            <person name="Grigoriev I.V."/>
            <person name="Mortensen U.H."/>
            <person name="Andersen M.R."/>
            <person name="Baker S.E."/>
        </authorList>
    </citation>
    <scope>NUCLEOTIDE SEQUENCE [LARGE SCALE GENOMIC DNA]</scope>
    <source>
        <strain evidence="1 2">CBS 707.79</strain>
    </source>
</reference>
<name>A0A319CTW5_9EURO</name>
<proteinExistence type="predicted"/>
<dbReference type="EMBL" id="KZ826074">
    <property type="protein sequence ID" value="PYH88685.1"/>
    <property type="molecule type" value="Genomic_DNA"/>
</dbReference>
<dbReference type="VEuPathDB" id="FungiDB:BO71DRAFT_435514"/>
<dbReference type="Proteomes" id="UP000247810">
    <property type="component" value="Unassembled WGS sequence"/>
</dbReference>
<keyword evidence="2" id="KW-1185">Reference proteome</keyword>
<evidence type="ECO:0000313" key="2">
    <source>
        <dbReference type="Proteomes" id="UP000247810"/>
    </source>
</evidence>
<protein>
    <submittedName>
        <fullName evidence="1">Uncharacterized protein</fullName>
    </submittedName>
</protein>
<organism evidence="1 2">
    <name type="scientific">Aspergillus ellipticus CBS 707.79</name>
    <dbReference type="NCBI Taxonomy" id="1448320"/>
    <lineage>
        <taxon>Eukaryota</taxon>
        <taxon>Fungi</taxon>
        <taxon>Dikarya</taxon>
        <taxon>Ascomycota</taxon>
        <taxon>Pezizomycotina</taxon>
        <taxon>Eurotiomycetes</taxon>
        <taxon>Eurotiomycetidae</taxon>
        <taxon>Eurotiales</taxon>
        <taxon>Aspergillaceae</taxon>
        <taxon>Aspergillus</taxon>
        <taxon>Aspergillus subgen. Circumdati</taxon>
    </lineage>
</organism>